<comment type="caution">
    <text evidence="1">The sequence shown here is derived from an EMBL/GenBank/DDBJ whole genome shotgun (WGS) entry which is preliminary data.</text>
</comment>
<organism evidence="1 2">
    <name type="scientific">Dreissena polymorpha</name>
    <name type="common">Zebra mussel</name>
    <name type="synonym">Mytilus polymorpha</name>
    <dbReference type="NCBI Taxonomy" id="45954"/>
    <lineage>
        <taxon>Eukaryota</taxon>
        <taxon>Metazoa</taxon>
        <taxon>Spiralia</taxon>
        <taxon>Lophotrochozoa</taxon>
        <taxon>Mollusca</taxon>
        <taxon>Bivalvia</taxon>
        <taxon>Autobranchia</taxon>
        <taxon>Heteroconchia</taxon>
        <taxon>Euheterodonta</taxon>
        <taxon>Imparidentia</taxon>
        <taxon>Neoheterodontei</taxon>
        <taxon>Myida</taxon>
        <taxon>Dreissenoidea</taxon>
        <taxon>Dreissenidae</taxon>
        <taxon>Dreissena</taxon>
    </lineage>
</organism>
<gene>
    <name evidence="1" type="ORF">DPMN_133357</name>
</gene>
<dbReference type="Proteomes" id="UP000828390">
    <property type="component" value="Unassembled WGS sequence"/>
</dbReference>
<sequence>MLDNDSTYKNYIDGDHGVHISCMKQSDGNTRSWATEAEILAASTFYDVDIYVKQSLLAVTKRFKNRYESPYTWCK</sequence>
<reference evidence="1" key="2">
    <citation type="submission" date="2020-11" db="EMBL/GenBank/DDBJ databases">
        <authorList>
            <person name="McCartney M.A."/>
            <person name="Auch B."/>
            <person name="Kono T."/>
            <person name="Mallez S."/>
            <person name="Becker A."/>
            <person name="Gohl D.M."/>
            <person name="Silverstein K.A.T."/>
            <person name="Koren S."/>
            <person name="Bechman K.B."/>
            <person name="Herman A."/>
            <person name="Abrahante J.E."/>
            <person name="Garbe J."/>
        </authorList>
    </citation>
    <scope>NUCLEOTIDE SEQUENCE</scope>
    <source>
        <strain evidence="1">Duluth1</strain>
        <tissue evidence="1">Whole animal</tissue>
    </source>
</reference>
<keyword evidence="2" id="KW-1185">Reference proteome</keyword>
<dbReference type="AlphaFoldDB" id="A0A9D4FU42"/>
<evidence type="ECO:0000313" key="2">
    <source>
        <dbReference type="Proteomes" id="UP000828390"/>
    </source>
</evidence>
<proteinExistence type="predicted"/>
<protein>
    <submittedName>
        <fullName evidence="1">Uncharacterized protein</fullName>
    </submittedName>
</protein>
<accession>A0A9D4FU42</accession>
<name>A0A9D4FU42_DREPO</name>
<reference evidence="1" key="1">
    <citation type="journal article" date="2019" name="bioRxiv">
        <title>The Genome of the Zebra Mussel, Dreissena polymorpha: A Resource for Invasive Species Research.</title>
        <authorList>
            <person name="McCartney M.A."/>
            <person name="Auch B."/>
            <person name="Kono T."/>
            <person name="Mallez S."/>
            <person name="Zhang Y."/>
            <person name="Obille A."/>
            <person name="Becker A."/>
            <person name="Abrahante J.E."/>
            <person name="Garbe J."/>
            <person name="Badalamenti J.P."/>
            <person name="Herman A."/>
            <person name="Mangelson H."/>
            <person name="Liachko I."/>
            <person name="Sullivan S."/>
            <person name="Sone E.D."/>
            <person name="Koren S."/>
            <person name="Silverstein K.A.T."/>
            <person name="Beckman K.B."/>
            <person name="Gohl D.M."/>
        </authorList>
    </citation>
    <scope>NUCLEOTIDE SEQUENCE</scope>
    <source>
        <strain evidence="1">Duluth1</strain>
        <tissue evidence="1">Whole animal</tissue>
    </source>
</reference>
<dbReference type="EMBL" id="JAIWYP010000006">
    <property type="protein sequence ID" value="KAH3805060.1"/>
    <property type="molecule type" value="Genomic_DNA"/>
</dbReference>
<evidence type="ECO:0000313" key="1">
    <source>
        <dbReference type="EMBL" id="KAH3805060.1"/>
    </source>
</evidence>
<dbReference type="Gene3D" id="3.90.70.80">
    <property type="match status" value="1"/>
</dbReference>